<keyword evidence="16" id="KW-1185">Reference proteome</keyword>
<dbReference type="HAMAP" id="MF_01576">
    <property type="entry name" value="THF_DHG_CYH"/>
    <property type="match status" value="1"/>
</dbReference>
<dbReference type="Gene3D" id="3.40.50.10860">
    <property type="entry name" value="Leucine Dehydrogenase, chain A, domain 1"/>
    <property type="match status" value="1"/>
</dbReference>
<evidence type="ECO:0000256" key="8">
    <source>
        <dbReference type="ARBA" id="ARBA00023102"/>
    </source>
</evidence>
<dbReference type="InterPro" id="IPR000672">
    <property type="entry name" value="THF_DH/CycHdrlase"/>
</dbReference>
<dbReference type="CDD" id="cd01080">
    <property type="entry name" value="NAD_bind_m-THF_DH_Cyclohyd"/>
    <property type="match status" value="1"/>
</dbReference>
<comment type="catalytic activity">
    <reaction evidence="12">
        <text>(6R)-5,10-methylene-5,6,7,8-tetrahydrofolate + NADP(+) = (6R)-5,10-methenyltetrahydrofolate + NADPH</text>
        <dbReference type="Rhea" id="RHEA:22812"/>
        <dbReference type="ChEBI" id="CHEBI:15636"/>
        <dbReference type="ChEBI" id="CHEBI:57455"/>
        <dbReference type="ChEBI" id="CHEBI:57783"/>
        <dbReference type="ChEBI" id="CHEBI:58349"/>
        <dbReference type="EC" id="1.5.1.5"/>
    </reaction>
</comment>
<keyword evidence="6 12" id="KW-0521">NADP</keyword>
<keyword evidence="4 12" id="KW-0658">Purine biosynthesis</keyword>
<evidence type="ECO:0000313" key="16">
    <source>
        <dbReference type="Proteomes" id="UP000321168"/>
    </source>
</evidence>
<dbReference type="Pfam" id="PF02882">
    <property type="entry name" value="THF_DHG_CYH_C"/>
    <property type="match status" value="1"/>
</dbReference>
<evidence type="ECO:0000259" key="13">
    <source>
        <dbReference type="Pfam" id="PF00763"/>
    </source>
</evidence>
<gene>
    <name evidence="12 15" type="primary">folD</name>
    <name evidence="15" type="ORF">FRX97_02570</name>
</gene>
<evidence type="ECO:0000256" key="10">
    <source>
        <dbReference type="ARBA" id="ARBA00023268"/>
    </source>
</evidence>
<dbReference type="PANTHER" id="PTHR48099:SF5">
    <property type="entry name" value="C-1-TETRAHYDROFOLATE SYNTHASE, CYTOPLASMIC"/>
    <property type="match status" value="1"/>
</dbReference>
<evidence type="ECO:0000256" key="5">
    <source>
        <dbReference type="ARBA" id="ARBA00022801"/>
    </source>
</evidence>
<dbReference type="OrthoDB" id="9803580at2"/>
<dbReference type="GO" id="GO:0009086">
    <property type="term" value="P:methionine biosynthetic process"/>
    <property type="evidence" value="ECO:0007669"/>
    <property type="project" value="UniProtKB-KW"/>
</dbReference>
<dbReference type="GO" id="GO:0035999">
    <property type="term" value="P:tetrahydrofolate interconversion"/>
    <property type="evidence" value="ECO:0007669"/>
    <property type="project" value="UniProtKB-UniRule"/>
</dbReference>
<comment type="subunit">
    <text evidence="12">Homodimer.</text>
</comment>
<dbReference type="InterPro" id="IPR036291">
    <property type="entry name" value="NAD(P)-bd_dom_sf"/>
</dbReference>
<evidence type="ECO:0000256" key="11">
    <source>
        <dbReference type="ARBA" id="ARBA00036357"/>
    </source>
</evidence>
<dbReference type="FunFam" id="3.40.50.720:FF:000189">
    <property type="entry name" value="Bifunctional protein FolD"/>
    <property type="match status" value="1"/>
</dbReference>
<dbReference type="RefSeq" id="WP_147013077.1">
    <property type="nucleotide sequence ID" value="NZ_VORB01000002.1"/>
</dbReference>
<comment type="pathway">
    <text evidence="1 12">One-carbon metabolism; tetrahydrofolate interconversion.</text>
</comment>
<keyword evidence="9 12" id="KW-0486">Methionine biosynthesis</keyword>
<comment type="function">
    <text evidence="12">Catalyzes the oxidation of 5,10-methylenetetrahydrofolate to 5,10-methenyltetrahydrofolate and then the hydrolysis of 5,10-methenyltetrahydrofolate to 10-formyltetrahydrofolate.</text>
</comment>
<feature type="binding site" evidence="12">
    <location>
        <begin position="164"/>
        <end position="166"/>
    </location>
    <ligand>
        <name>NADP(+)</name>
        <dbReference type="ChEBI" id="CHEBI:58349"/>
    </ligand>
</feature>
<dbReference type="NCBIfam" id="NF008058">
    <property type="entry name" value="PRK10792.1"/>
    <property type="match status" value="1"/>
</dbReference>
<dbReference type="InterPro" id="IPR020630">
    <property type="entry name" value="THF_DH/CycHdrlase_cat_dom"/>
</dbReference>
<evidence type="ECO:0000256" key="12">
    <source>
        <dbReference type="HAMAP-Rule" id="MF_01576"/>
    </source>
</evidence>
<keyword evidence="10 12" id="KW-0511">Multifunctional enzyme</keyword>
<dbReference type="GO" id="GO:0004488">
    <property type="term" value="F:methylenetetrahydrofolate dehydrogenase (NADP+) activity"/>
    <property type="evidence" value="ECO:0007669"/>
    <property type="project" value="UniProtKB-UniRule"/>
</dbReference>
<feature type="domain" description="Tetrahydrofolate dehydrogenase/cyclohydrolase NAD(P)-binding" evidence="14">
    <location>
        <begin position="138"/>
        <end position="290"/>
    </location>
</feature>
<dbReference type="GO" id="GO:0004477">
    <property type="term" value="F:methenyltetrahydrofolate cyclohydrolase activity"/>
    <property type="evidence" value="ECO:0007669"/>
    <property type="project" value="UniProtKB-UniRule"/>
</dbReference>
<evidence type="ECO:0000256" key="9">
    <source>
        <dbReference type="ARBA" id="ARBA00023167"/>
    </source>
</evidence>
<feature type="binding site" evidence="12">
    <location>
        <position position="234"/>
    </location>
    <ligand>
        <name>NADP(+)</name>
        <dbReference type="ChEBI" id="CHEBI:58349"/>
    </ligand>
</feature>
<dbReference type="Gene3D" id="3.40.50.720">
    <property type="entry name" value="NAD(P)-binding Rossmann-like Domain"/>
    <property type="match status" value="1"/>
</dbReference>
<dbReference type="EC" id="1.5.1.5" evidence="12"/>
<dbReference type="GO" id="GO:0000105">
    <property type="term" value="P:L-histidine biosynthetic process"/>
    <property type="evidence" value="ECO:0007669"/>
    <property type="project" value="UniProtKB-KW"/>
</dbReference>
<keyword evidence="3 12" id="KW-0028">Amino-acid biosynthesis</keyword>
<organism evidence="15 16">
    <name type="scientific">Luteibaculum oceani</name>
    <dbReference type="NCBI Taxonomy" id="1294296"/>
    <lineage>
        <taxon>Bacteria</taxon>
        <taxon>Pseudomonadati</taxon>
        <taxon>Bacteroidota</taxon>
        <taxon>Flavobacteriia</taxon>
        <taxon>Flavobacteriales</taxon>
        <taxon>Luteibaculaceae</taxon>
        <taxon>Luteibaculum</taxon>
    </lineage>
</organism>
<dbReference type="SUPFAM" id="SSF51735">
    <property type="entry name" value="NAD(P)-binding Rossmann-fold domains"/>
    <property type="match status" value="1"/>
</dbReference>
<dbReference type="AlphaFoldDB" id="A0A5C6VAX1"/>
<comment type="catalytic activity">
    <reaction evidence="11 12">
        <text>(6R)-5,10-methenyltetrahydrofolate + H2O = (6R)-10-formyltetrahydrofolate + H(+)</text>
        <dbReference type="Rhea" id="RHEA:23700"/>
        <dbReference type="ChEBI" id="CHEBI:15377"/>
        <dbReference type="ChEBI" id="CHEBI:15378"/>
        <dbReference type="ChEBI" id="CHEBI:57455"/>
        <dbReference type="ChEBI" id="CHEBI:195366"/>
        <dbReference type="EC" id="3.5.4.9"/>
    </reaction>
</comment>
<dbReference type="InterPro" id="IPR020631">
    <property type="entry name" value="THF_DH/CycHdrlase_NAD-bd_dom"/>
</dbReference>
<dbReference type="UniPathway" id="UPA00193"/>
<feature type="domain" description="Tetrahydrofolate dehydrogenase/cyclohydrolase catalytic" evidence="13">
    <location>
        <begin position="4"/>
        <end position="119"/>
    </location>
</feature>
<dbReference type="EMBL" id="VORB01000002">
    <property type="protein sequence ID" value="TXC81994.1"/>
    <property type="molecule type" value="Genomic_DNA"/>
</dbReference>
<keyword evidence="8 12" id="KW-0368">Histidine biosynthesis</keyword>
<dbReference type="SUPFAM" id="SSF53223">
    <property type="entry name" value="Aminoacid dehydrogenase-like, N-terminal domain"/>
    <property type="match status" value="1"/>
</dbReference>
<evidence type="ECO:0000256" key="6">
    <source>
        <dbReference type="ARBA" id="ARBA00022857"/>
    </source>
</evidence>
<comment type="caution">
    <text evidence="12">Lacks conserved residue(s) required for the propagation of feature annotation.</text>
</comment>
<evidence type="ECO:0000313" key="15">
    <source>
        <dbReference type="EMBL" id="TXC81994.1"/>
    </source>
</evidence>
<evidence type="ECO:0000256" key="7">
    <source>
        <dbReference type="ARBA" id="ARBA00023002"/>
    </source>
</evidence>
<evidence type="ECO:0000256" key="4">
    <source>
        <dbReference type="ARBA" id="ARBA00022755"/>
    </source>
</evidence>
<protein>
    <recommendedName>
        <fullName evidence="12">Bifunctional protein FolD</fullName>
    </recommendedName>
    <domain>
        <recommendedName>
            <fullName evidence="12">Methylenetetrahydrofolate dehydrogenase</fullName>
            <ecNumber evidence="12">1.5.1.5</ecNumber>
        </recommendedName>
    </domain>
    <domain>
        <recommendedName>
            <fullName evidence="12">Methenyltetrahydrofolate cyclohydrolase</fullName>
            <ecNumber evidence="12">3.5.4.9</ecNumber>
        </recommendedName>
    </domain>
</protein>
<dbReference type="EC" id="3.5.4.9" evidence="12"/>
<dbReference type="FunFam" id="3.40.50.10860:FF:000001">
    <property type="entry name" value="Bifunctional protein FolD"/>
    <property type="match status" value="1"/>
</dbReference>
<dbReference type="InterPro" id="IPR046346">
    <property type="entry name" value="Aminoacid_DH-like_N_sf"/>
</dbReference>
<sequence length="291" mass="31718">MRILDGKKTAEQVRQEIKKEVATWVDKGNRPPHLAAVLVGDNGASQTYVNAKIKDCEEVGFKSSLIKLSDTITEKELLEKIDELNSDESLDGYIVQLPLPKHINEKKITQAISPTKDVDGFHPENLGKMVLNLPTFLPATPYGIMQLLEYYSIDTSGKNCVVVGRSNIVGTPVSILMSRNNDPGNATVTLAHSRTQNLEALIKTADILIVALGKPDFIKGDMVKEGAVIIDVGITRVTDSSRKKGYRVAGDVHFESVKKKASFITPVPGGVGPMTRVSLLKNTLLACKRKA</sequence>
<dbReference type="GO" id="GO:0005829">
    <property type="term" value="C:cytosol"/>
    <property type="evidence" value="ECO:0007669"/>
    <property type="project" value="TreeGrafter"/>
</dbReference>
<comment type="similarity">
    <text evidence="12">Belongs to the tetrahydrofolate dehydrogenase/cyclohydrolase family.</text>
</comment>
<name>A0A5C6VAX1_9FLAO</name>
<evidence type="ECO:0000256" key="1">
    <source>
        <dbReference type="ARBA" id="ARBA00004777"/>
    </source>
</evidence>
<proteinExistence type="inferred from homology"/>
<dbReference type="Pfam" id="PF00763">
    <property type="entry name" value="THF_DHG_CYH"/>
    <property type="match status" value="1"/>
</dbReference>
<comment type="caution">
    <text evidence="15">The sequence shown here is derived from an EMBL/GenBank/DDBJ whole genome shotgun (WGS) entry which is preliminary data.</text>
</comment>
<accession>A0A5C6VAX1</accession>
<keyword evidence="2 12" id="KW-0554">One-carbon metabolism</keyword>
<keyword evidence="5 12" id="KW-0378">Hydrolase</keyword>
<keyword evidence="7 12" id="KW-0560">Oxidoreductase</keyword>
<evidence type="ECO:0000256" key="2">
    <source>
        <dbReference type="ARBA" id="ARBA00022563"/>
    </source>
</evidence>
<dbReference type="PRINTS" id="PR00085">
    <property type="entry name" value="THFDHDRGNASE"/>
</dbReference>
<dbReference type="GO" id="GO:0006164">
    <property type="term" value="P:purine nucleotide biosynthetic process"/>
    <property type="evidence" value="ECO:0007669"/>
    <property type="project" value="UniProtKB-KW"/>
</dbReference>
<evidence type="ECO:0000256" key="3">
    <source>
        <dbReference type="ARBA" id="ARBA00022605"/>
    </source>
</evidence>
<dbReference type="Proteomes" id="UP000321168">
    <property type="component" value="Unassembled WGS sequence"/>
</dbReference>
<dbReference type="PANTHER" id="PTHR48099">
    <property type="entry name" value="C-1-TETRAHYDROFOLATE SYNTHASE, CYTOPLASMIC-RELATED"/>
    <property type="match status" value="1"/>
</dbReference>
<evidence type="ECO:0000259" key="14">
    <source>
        <dbReference type="Pfam" id="PF02882"/>
    </source>
</evidence>
<reference evidence="15 16" key="1">
    <citation type="submission" date="2019-08" db="EMBL/GenBank/DDBJ databases">
        <title>Genome of Luteibaculum oceani JCM 18817.</title>
        <authorList>
            <person name="Bowman J.P."/>
        </authorList>
    </citation>
    <scope>NUCLEOTIDE SEQUENCE [LARGE SCALE GENOMIC DNA]</scope>
    <source>
        <strain evidence="15 16">JCM 18817</strain>
    </source>
</reference>